<comment type="caution">
    <text evidence="1">The sequence shown here is derived from an EMBL/GenBank/DDBJ whole genome shotgun (WGS) entry which is preliminary data.</text>
</comment>
<dbReference type="SFLD" id="SFLDG01129">
    <property type="entry name" value="C1.5:_HAD__Beta-PGM__Phosphata"/>
    <property type="match status" value="1"/>
</dbReference>
<dbReference type="InterPro" id="IPR006439">
    <property type="entry name" value="HAD-SF_hydro_IA"/>
</dbReference>
<dbReference type="EMBL" id="JANGCH010000001">
    <property type="protein sequence ID" value="MCQ5120668.1"/>
    <property type="molecule type" value="Genomic_DNA"/>
</dbReference>
<dbReference type="SUPFAM" id="SSF56784">
    <property type="entry name" value="HAD-like"/>
    <property type="match status" value="1"/>
</dbReference>
<accession>A0ABT1SI13</accession>
<dbReference type="PANTHER" id="PTHR47478:SF1">
    <property type="entry name" value="PYRIMIDINE 5'-NUCLEOTIDASE YJJG"/>
    <property type="match status" value="1"/>
</dbReference>
<reference evidence="1 2" key="1">
    <citation type="submission" date="2022-06" db="EMBL/GenBank/DDBJ databases">
        <title>Isolation of gut microbiota from human fecal samples.</title>
        <authorList>
            <person name="Pamer E.G."/>
            <person name="Barat B."/>
            <person name="Waligurski E."/>
            <person name="Medina S."/>
            <person name="Paddock L."/>
            <person name="Mostad J."/>
        </authorList>
    </citation>
    <scope>NUCLEOTIDE SEQUENCE [LARGE SCALE GENOMIC DNA]</scope>
    <source>
        <strain evidence="1 2">DFI.6.1</strain>
    </source>
</reference>
<dbReference type="NCBIfam" id="TIGR02254">
    <property type="entry name" value="YjjG_YfnB"/>
    <property type="match status" value="1"/>
</dbReference>
<name>A0ABT1SI13_9FIRM</name>
<organism evidence="1 2">
    <name type="scientific">Massilicoli timonensis</name>
    <dbReference type="NCBI Taxonomy" id="2015901"/>
    <lineage>
        <taxon>Bacteria</taxon>
        <taxon>Bacillati</taxon>
        <taxon>Bacillota</taxon>
        <taxon>Erysipelotrichia</taxon>
        <taxon>Erysipelotrichales</taxon>
        <taxon>Erysipelotrichaceae</taxon>
        <taxon>Massilicoli</taxon>
    </lineage>
</organism>
<dbReference type="InterPro" id="IPR023214">
    <property type="entry name" value="HAD_sf"/>
</dbReference>
<protein>
    <submittedName>
        <fullName evidence="1">YjjG family noncanonical pyrimidine nucleotidase</fullName>
    </submittedName>
</protein>
<dbReference type="Proteomes" id="UP001524435">
    <property type="component" value="Unassembled WGS sequence"/>
</dbReference>
<dbReference type="Gene3D" id="1.10.150.240">
    <property type="entry name" value="Putative phosphatase, domain 2"/>
    <property type="match status" value="1"/>
</dbReference>
<evidence type="ECO:0000313" key="1">
    <source>
        <dbReference type="EMBL" id="MCQ5120668.1"/>
    </source>
</evidence>
<dbReference type="InterPro" id="IPR011951">
    <property type="entry name" value="HAD-SF_hydro_IA_YjjG/PynA"/>
</dbReference>
<dbReference type="InterPro" id="IPR052550">
    <property type="entry name" value="Pyrimidine_5'-ntase_YjjG"/>
</dbReference>
<dbReference type="RefSeq" id="WP_256197192.1">
    <property type="nucleotide sequence ID" value="NZ_CANTYB010000087.1"/>
</dbReference>
<dbReference type="SFLD" id="SFLDS00003">
    <property type="entry name" value="Haloacid_Dehalogenase"/>
    <property type="match status" value="1"/>
</dbReference>
<keyword evidence="2" id="KW-1185">Reference proteome</keyword>
<gene>
    <name evidence="1" type="ORF">NE663_00130</name>
</gene>
<evidence type="ECO:0000313" key="2">
    <source>
        <dbReference type="Proteomes" id="UP001524435"/>
    </source>
</evidence>
<dbReference type="PANTHER" id="PTHR47478">
    <property type="match status" value="1"/>
</dbReference>
<dbReference type="Gene3D" id="3.40.50.1000">
    <property type="entry name" value="HAD superfamily/HAD-like"/>
    <property type="match status" value="1"/>
</dbReference>
<dbReference type="Pfam" id="PF00702">
    <property type="entry name" value="Hydrolase"/>
    <property type="match status" value="1"/>
</dbReference>
<dbReference type="SFLD" id="SFLDG01135">
    <property type="entry name" value="C1.5.6:_HAD__Beta-PGM__Phospha"/>
    <property type="match status" value="1"/>
</dbReference>
<dbReference type="NCBIfam" id="TIGR01549">
    <property type="entry name" value="HAD-SF-IA-v1"/>
    <property type="match status" value="1"/>
</dbReference>
<sequence>MKPYRILLFDADDTLFDFQKAEEQALDKALQMHGFPHDEAIKQDYKKINSELWQAFEKGLIDKEAIKSQRFTRLFQQYQIAYDGTLFNEEYLRYLGEGSDLLPDALAVCARLAEDFDLYLVTNGIAQTQRSRLDRSALKPYIKKMFVSEESGYQKPQKEYFAYVEARIPDFAHDQVLLIGDSLASDMTGGIHAGYDVCWFNPHHKQNKGHLPLTYEIDDLRALFDILYGSEKR</sequence>
<dbReference type="InterPro" id="IPR036412">
    <property type="entry name" value="HAD-like_sf"/>
</dbReference>
<dbReference type="InterPro" id="IPR023198">
    <property type="entry name" value="PGP-like_dom2"/>
</dbReference>
<proteinExistence type="predicted"/>